<dbReference type="EMBL" id="JAZGQO010000010">
    <property type="protein sequence ID" value="KAK6177415.1"/>
    <property type="molecule type" value="Genomic_DNA"/>
</dbReference>
<evidence type="ECO:0000313" key="3">
    <source>
        <dbReference type="EMBL" id="KAK6177415.1"/>
    </source>
</evidence>
<feature type="domain" description="NXPE C-terminal" evidence="2">
    <location>
        <begin position="768"/>
        <end position="896"/>
    </location>
</feature>
<dbReference type="PANTHER" id="PTHR14776:SF1">
    <property type="entry name" value="CADHERIN-LIKE AND PC-ESTERASE DOMAIN-CONTAINING PROTEIN 1"/>
    <property type="match status" value="1"/>
</dbReference>
<dbReference type="Pfam" id="PF12733">
    <property type="entry name" value="Cadherin-like"/>
    <property type="match status" value="1"/>
</dbReference>
<dbReference type="InterPro" id="IPR057106">
    <property type="entry name" value="NXPE4_C"/>
</dbReference>
<organism evidence="3 4">
    <name type="scientific">Patella caerulea</name>
    <name type="common">Rayed Mediterranean limpet</name>
    <dbReference type="NCBI Taxonomy" id="87958"/>
    <lineage>
        <taxon>Eukaryota</taxon>
        <taxon>Metazoa</taxon>
        <taxon>Spiralia</taxon>
        <taxon>Lophotrochozoa</taxon>
        <taxon>Mollusca</taxon>
        <taxon>Gastropoda</taxon>
        <taxon>Patellogastropoda</taxon>
        <taxon>Patelloidea</taxon>
        <taxon>Patellidae</taxon>
        <taxon>Patella</taxon>
    </lineage>
</organism>
<accession>A0AAN8JI56</accession>
<feature type="domain" description="Cadherin-like beta-sandwich-like" evidence="1">
    <location>
        <begin position="598"/>
        <end position="681"/>
    </location>
</feature>
<dbReference type="Pfam" id="PF24536">
    <property type="entry name" value="NXPE4_C"/>
    <property type="match status" value="1"/>
</dbReference>
<sequence>MISVHMSQYLPWLHNNPDVSFNVNTRLNIYRNLKHRDYHEDLLKKLSASSVGLTKGLMDIVNRLAQTEEKSLPNLEQPFILLAEGSLSTVRHEIPLIESVFNRYGVDVRFHVTDGIGNFAQHRKLREVEGLYDGIGWSVLMCLNNTSPTEPCYNTADKIFLKQHQRVNVIPELQEILGNPRSFCDIPPQDTTGKQVETEELDCAVYPDQKQKLSLRCRNQSLWLLKKTPSIIQPDIVDCKNLQDDSFRKSFMETKGVAVKLPDNLYELGDEPMVAMFNVLVMSFSPLRVYLHPQAVAWEGFTSYINKKPQRTLTISELQSLISDTRGSDRSETAINQLEEKIVSTLIKLEALHWSTNNRIRCPTCFQLLDVVTVFNTTFYPTILQIKSSSHHGKQASLNEYLVRQKILEDLASMLVSKDTVTMDVARGLEELGITDILENQQICNKDRSLCLHEDDVQYALKNRQEHLNMRNFRKLYPLRSSVKYTCLLENIYRNKTSGRIENGQHTTSSLHSYLLSLERFYANFDNDDTVETYDDMNIPIDSKQPIKGGIKIMNKLEPRKTVNSNKVLENFTRPNCDKDPSSMPYLGYLSTVPPIKLTPEFSPLVTDYEAVVDYDVMLLTVMAFAKSCSSQARLEDKQGDSGISNITLGIGENKVWIFIVDTSHSDTWVVNTYTILITRQDPDIQSSFSSSKPHQICSLKQDCSLSFSMWDACGLQPVSSHGNWKSFTNHLASTLPSCSSGNSPGEWYVPCNLCRDSNSCYWKQAIWQPKTCQHKRISRENLKDCLAGKKVLFIGDSTNRGILHYMTEQVNGSLLEWDKTHNLKVYSNLNDNRTMFSFAYYPQFWLPAEHRPVFDKALYQLMKRSMPLQNNSNTVLVMGGVHWLGKHHINVVRKALNREGLTGIRLVLKGLGAGFHQPVSGVHCLSQPDHEKLLNHNRVLLDYATKNGYHVVDTFNMTMARYKNFLQGKCACHFHRVSMIKNQNSFQSKSSKPSTYQQPAYHVEGEINAVYSELTINEICQPDQLNEEFSR</sequence>
<dbReference type="PANTHER" id="PTHR14776">
    <property type="entry name" value="CADHERIN-LIKE AND PC-ESTERASE DOMAIN-CONTAINING PROTEIN 1"/>
    <property type="match status" value="1"/>
</dbReference>
<evidence type="ECO:0008006" key="5">
    <source>
        <dbReference type="Google" id="ProtNLM"/>
    </source>
</evidence>
<protein>
    <recommendedName>
        <fullName evidence="5">Cadherin-like and PC-esterase domain-containing protein 1</fullName>
    </recommendedName>
</protein>
<gene>
    <name evidence="3" type="ORF">SNE40_015520</name>
</gene>
<name>A0AAN8JI56_PATCE</name>
<evidence type="ECO:0000259" key="1">
    <source>
        <dbReference type="Pfam" id="PF12733"/>
    </source>
</evidence>
<dbReference type="Proteomes" id="UP001347796">
    <property type="component" value="Unassembled WGS sequence"/>
</dbReference>
<proteinExistence type="predicted"/>
<evidence type="ECO:0000313" key="4">
    <source>
        <dbReference type="Proteomes" id="UP001347796"/>
    </source>
</evidence>
<evidence type="ECO:0000259" key="2">
    <source>
        <dbReference type="Pfam" id="PF24536"/>
    </source>
</evidence>
<dbReference type="InterPro" id="IPR025883">
    <property type="entry name" value="Cadherin-like_domain"/>
</dbReference>
<dbReference type="AlphaFoldDB" id="A0AAN8JI56"/>
<reference evidence="3 4" key="1">
    <citation type="submission" date="2024-01" db="EMBL/GenBank/DDBJ databases">
        <title>The genome of the rayed Mediterranean limpet Patella caerulea (Linnaeus, 1758).</title>
        <authorList>
            <person name="Anh-Thu Weber A."/>
            <person name="Halstead-Nussloch G."/>
        </authorList>
    </citation>
    <scope>NUCLEOTIDE SEQUENCE [LARGE SCALE GENOMIC DNA]</scope>
    <source>
        <strain evidence="3">AATW-2023a</strain>
        <tissue evidence="3">Whole specimen</tissue>
    </source>
</reference>
<comment type="caution">
    <text evidence="3">The sequence shown here is derived from an EMBL/GenBank/DDBJ whole genome shotgun (WGS) entry which is preliminary data.</text>
</comment>
<keyword evidence="4" id="KW-1185">Reference proteome</keyword>